<keyword evidence="2" id="KW-1185">Reference proteome</keyword>
<gene>
    <name evidence="1" type="ORF">LTR09_000782</name>
</gene>
<evidence type="ECO:0000313" key="2">
    <source>
        <dbReference type="Proteomes" id="UP001271007"/>
    </source>
</evidence>
<evidence type="ECO:0000313" key="1">
    <source>
        <dbReference type="EMBL" id="KAK3059216.1"/>
    </source>
</evidence>
<dbReference type="AlphaFoldDB" id="A0AAJ0GKF1"/>
<name>A0AAJ0GKF1_9PEZI</name>
<reference evidence="1" key="1">
    <citation type="submission" date="2023-04" db="EMBL/GenBank/DDBJ databases">
        <title>Black Yeasts Isolated from many extreme environments.</title>
        <authorList>
            <person name="Coleine C."/>
            <person name="Stajich J.E."/>
            <person name="Selbmann L."/>
        </authorList>
    </citation>
    <scope>NUCLEOTIDE SEQUENCE</scope>
    <source>
        <strain evidence="1">CCFEE 5312</strain>
    </source>
</reference>
<comment type="caution">
    <text evidence="1">The sequence shown here is derived from an EMBL/GenBank/DDBJ whole genome shotgun (WGS) entry which is preliminary data.</text>
</comment>
<sequence length="161" mass="18227">MGADKSSKEVTMMENILEKGPTSPDSTQLTTPHHNPPETWHDLAHRCTLTTYITCILYWTELLLMRYVLPSPVVGVMRYFVPYGGCICDFPSSSIMFWFIQFQCVKDWVHGREICLTVYARWIKALVGLVVRGCGWLVRSRAGAEKGLGGDWVVVLKSEVV</sequence>
<proteinExistence type="predicted"/>
<dbReference type="EMBL" id="JAWDJX010000001">
    <property type="protein sequence ID" value="KAK3059216.1"/>
    <property type="molecule type" value="Genomic_DNA"/>
</dbReference>
<dbReference type="Proteomes" id="UP001271007">
    <property type="component" value="Unassembled WGS sequence"/>
</dbReference>
<organism evidence="1 2">
    <name type="scientific">Extremus antarcticus</name>
    <dbReference type="NCBI Taxonomy" id="702011"/>
    <lineage>
        <taxon>Eukaryota</taxon>
        <taxon>Fungi</taxon>
        <taxon>Dikarya</taxon>
        <taxon>Ascomycota</taxon>
        <taxon>Pezizomycotina</taxon>
        <taxon>Dothideomycetes</taxon>
        <taxon>Dothideomycetidae</taxon>
        <taxon>Mycosphaerellales</taxon>
        <taxon>Extremaceae</taxon>
        <taxon>Extremus</taxon>
    </lineage>
</organism>
<accession>A0AAJ0GKF1</accession>
<protein>
    <submittedName>
        <fullName evidence="1">Uncharacterized protein</fullName>
    </submittedName>
</protein>